<feature type="compositionally biased region" description="Polar residues" evidence="1">
    <location>
        <begin position="1"/>
        <end position="15"/>
    </location>
</feature>
<organism evidence="2">
    <name type="scientific">Anguilla anguilla</name>
    <name type="common">European freshwater eel</name>
    <name type="synonym">Muraena anguilla</name>
    <dbReference type="NCBI Taxonomy" id="7936"/>
    <lineage>
        <taxon>Eukaryota</taxon>
        <taxon>Metazoa</taxon>
        <taxon>Chordata</taxon>
        <taxon>Craniata</taxon>
        <taxon>Vertebrata</taxon>
        <taxon>Euteleostomi</taxon>
        <taxon>Actinopterygii</taxon>
        <taxon>Neopterygii</taxon>
        <taxon>Teleostei</taxon>
        <taxon>Anguilliformes</taxon>
        <taxon>Anguillidae</taxon>
        <taxon>Anguilla</taxon>
    </lineage>
</organism>
<reference evidence="2" key="1">
    <citation type="submission" date="2014-11" db="EMBL/GenBank/DDBJ databases">
        <authorList>
            <person name="Amaro Gonzalez C."/>
        </authorList>
    </citation>
    <scope>NUCLEOTIDE SEQUENCE</scope>
</reference>
<dbReference type="AlphaFoldDB" id="A0A0E9T2B3"/>
<evidence type="ECO:0000313" key="2">
    <source>
        <dbReference type="EMBL" id="JAH46798.1"/>
    </source>
</evidence>
<sequence>MCCTEKLNSTQQLNYSKDIRD</sequence>
<name>A0A0E9T2B3_ANGAN</name>
<feature type="region of interest" description="Disordered" evidence="1">
    <location>
        <begin position="1"/>
        <end position="21"/>
    </location>
</feature>
<reference evidence="2" key="2">
    <citation type="journal article" date="2015" name="Fish Shellfish Immunol.">
        <title>Early steps in the European eel (Anguilla anguilla)-Vibrio vulnificus interaction in the gills: Role of the RtxA13 toxin.</title>
        <authorList>
            <person name="Callol A."/>
            <person name="Pajuelo D."/>
            <person name="Ebbesson L."/>
            <person name="Teles M."/>
            <person name="MacKenzie S."/>
            <person name="Amaro C."/>
        </authorList>
    </citation>
    <scope>NUCLEOTIDE SEQUENCE</scope>
</reference>
<protein>
    <submittedName>
        <fullName evidence="2">Uncharacterized protein</fullName>
    </submittedName>
</protein>
<dbReference type="EMBL" id="GBXM01061779">
    <property type="protein sequence ID" value="JAH46798.1"/>
    <property type="molecule type" value="Transcribed_RNA"/>
</dbReference>
<accession>A0A0E9T2B3</accession>
<proteinExistence type="predicted"/>
<evidence type="ECO:0000256" key="1">
    <source>
        <dbReference type="SAM" id="MobiDB-lite"/>
    </source>
</evidence>